<feature type="transmembrane region" description="Helical" evidence="2">
    <location>
        <begin position="688"/>
        <end position="709"/>
    </location>
</feature>
<keyword evidence="2" id="KW-0812">Transmembrane</keyword>
<name>A0ABT1L5A7_9GAMM</name>
<feature type="transmembrane region" description="Helical" evidence="2">
    <location>
        <begin position="51"/>
        <end position="73"/>
    </location>
</feature>
<feature type="region of interest" description="Disordered" evidence="1">
    <location>
        <begin position="884"/>
        <end position="908"/>
    </location>
</feature>
<reference evidence="3 4" key="1">
    <citation type="journal article" date="2022" name="Nat. Microbiol.">
        <title>The microbiome of a bacterivorous marine choanoflagellate contains a resource-demanding obligate bacterial associate.</title>
        <authorList>
            <person name="Needham D.M."/>
            <person name="Poirier C."/>
            <person name="Bachy C."/>
            <person name="George E.E."/>
            <person name="Wilken S."/>
            <person name="Yung C.C.M."/>
            <person name="Limardo A.J."/>
            <person name="Morando M."/>
            <person name="Sudek L."/>
            <person name="Malmstrom R.R."/>
            <person name="Keeling P.J."/>
            <person name="Santoro A.E."/>
            <person name="Worden A.Z."/>
        </authorList>
    </citation>
    <scope>NUCLEOTIDE SEQUENCE [LARGE SCALE GENOMIC DNA]</scope>
    <source>
        <strain evidence="3 4">Comchoano-2</strain>
    </source>
</reference>
<protein>
    <submittedName>
        <fullName evidence="3">Uncharacterized protein</fullName>
    </submittedName>
</protein>
<feature type="transmembrane region" description="Helical" evidence="2">
    <location>
        <begin position="94"/>
        <end position="112"/>
    </location>
</feature>
<gene>
    <name evidence="3" type="ORF">MKS91_03530</name>
</gene>
<comment type="caution">
    <text evidence="3">The sequence shown here is derived from an EMBL/GenBank/DDBJ whole genome shotgun (WGS) entry which is preliminary data.</text>
</comment>
<dbReference type="Proteomes" id="UP001320768">
    <property type="component" value="Unassembled WGS sequence"/>
</dbReference>
<dbReference type="RefSeq" id="WP_258569465.1">
    <property type="nucleotide sequence ID" value="NZ_JAKUDN010000002.1"/>
</dbReference>
<accession>A0ABT1L5A7</accession>
<feature type="compositionally biased region" description="Low complexity" evidence="1">
    <location>
        <begin position="887"/>
        <end position="902"/>
    </location>
</feature>
<evidence type="ECO:0000256" key="2">
    <source>
        <dbReference type="SAM" id="Phobius"/>
    </source>
</evidence>
<evidence type="ECO:0000256" key="1">
    <source>
        <dbReference type="SAM" id="MobiDB-lite"/>
    </source>
</evidence>
<sequence length="908" mass="98695">MKPLARFLLMRALFLGACCVWAEDGLSIELLGQLFGSVDQHFNVDDGLASVLFQVFNSSIIMFATFFVSVMVMQGVVGTASQGSLMGKKMGQSSYFMFFRSGSAMAMVYPVYNGYSLIQVFVMSIVMHSVGNAGDISQMIIRQTMNSTDLELGGTNAAQDDPNMQTSLNKSKLLSGYTATGFYENLISGMLEAFQYQEDRRSPDDFSQPLYRIKSGSEAGRPTLALIFNKKDPSEYDATTMVFQKPQGLSPDAWSSIQKRIMLAASEVQNAISREGCIIAAAPSDASQKRECNVDSGSNVNPCLNNLWKSLISKHRAQSFVHPLSPEEVIVVKPVQAFWRDWIYFPILYQASQDLRAEGITVTSMDGLFQKAFPTSLKKASEKQKTYSSFTQNLDVGGFVKILGEKNNDEVGLSADLFRDIVDLGDEKDDHSLRAEVIVANHLKKLLLTVSIPTVVCDVTTVTNHDTCGVQSLALTDSETSLVNLWNAGNTQKYKLTSVNSAEAERVAMQAPITAFVKSTGSKWIETFIGIDGKAAKVSVAPISAMTEMATQFSTDSLLFMFTLSRNVKQEQMKLAANTFWSFFLQQMGLMAGSALTEVMVTNSWDHMNCLTVSVQPGIGSTLRRPICSPMLIGPLPFPGYPAEMGVAVAKVAITGAANTATQVSNQVLMAKFDKDWQLQTQFAYNKYGYVVTAAIPMMVISNLLAIWLPMLPTLVFYIAVIGWVLAVIEAMVASPLVLLGMTFPHGHDFLGSAQQTMIVLLGVYIRAPLIVIGYYAGMVILALGMQLLSHGIVPLVIGRFASSDTLPLHEAFMLYAFMLIVLYITGTLLTQAISFTYKLPNAILAWVGGQRMDGVETAAVMQLQNAVNAQQKGALGSIREAGMAGGQDSSYGSASAGASKAQNLRGG</sequence>
<organism evidence="3 4">
    <name type="scientific">Candidatus Synchoanobacter obligatus</name>
    <dbReference type="NCBI Taxonomy" id="2919597"/>
    <lineage>
        <taxon>Bacteria</taxon>
        <taxon>Pseudomonadati</taxon>
        <taxon>Pseudomonadota</taxon>
        <taxon>Gammaproteobacteria</taxon>
        <taxon>Candidatus Comchoanobacterales</taxon>
        <taxon>Candidatus Comchoanobacteraceae</taxon>
        <taxon>Candidatus Synchoanobacter</taxon>
    </lineage>
</organism>
<proteinExistence type="predicted"/>
<dbReference type="EMBL" id="JAKUDN010000002">
    <property type="protein sequence ID" value="MCP8352359.1"/>
    <property type="molecule type" value="Genomic_DNA"/>
</dbReference>
<keyword evidence="4" id="KW-1185">Reference proteome</keyword>
<keyword evidence="2" id="KW-0472">Membrane</keyword>
<feature type="transmembrane region" description="Helical" evidence="2">
    <location>
        <begin position="715"/>
        <end position="739"/>
    </location>
</feature>
<feature type="transmembrane region" description="Helical" evidence="2">
    <location>
        <begin position="759"/>
        <end position="786"/>
    </location>
</feature>
<keyword evidence="2" id="KW-1133">Transmembrane helix</keyword>
<feature type="transmembrane region" description="Helical" evidence="2">
    <location>
        <begin position="813"/>
        <end position="831"/>
    </location>
</feature>
<evidence type="ECO:0000313" key="3">
    <source>
        <dbReference type="EMBL" id="MCP8352359.1"/>
    </source>
</evidence>
<evidence type="ECO:0000313" key="4">
    <source>
        <dbReference type="Proteomes" id="UP001320768"/>
    </source>
</evidence>